<evidence type="ECO:0000256" key="1">
    <source>
        <dbReference type="ARBA" id="ARBA00006817"/>
    </source>
</evidence>
<dbReference type="Gene3D" id="3.30.530.20">
    <property type="match status" value="1"/>
</dbReference>
<dbReference type="STRING" id="1035.BN961_00835"/>
<dbReference type="EMBL" id="CCAZ020000001">
    <property type="protein sequence ID" value="CEG07445.1"/>
    <property type="molecule type" value="Genomic_DNA"/>
</dbReference>
<comment type="caution">
    <text evidence="3">The sequence shown here is derived from an EMBL/GenBank/DDBJ whole genome shotgun (WGS) entry which is preliminary data.</text>
</comment>
<evidence type="ECO:0000313" key="3">
    <source>
        <dbReference type="EMBL" id="CEG07445.1"/>
    </source>
</evidence>
<dbReference type="Proteomes" id="UP000035762">
    <property type="component" value="Unassembled WGS sequence"/>
</dbReference>
<dbReference type="SUPFAM" id="SSF55961">
    <property type="entry name" value="Bet v1-like"/>
    <property type="match status" value="1"/>
</dbReference>
<dbReference type="Pfam" id="PF08327">
    <property type="entry name" value="AHSA1"/>
    <property type="match status" value="1"/>
</dbReference>
<gene>
    <name evidence="3" type="ORF">BN961_00835</name>
</gene>
<comment type="similarity">
    <text evidence="1">Belongs to the AHA1 family.</text>
</comment>
<sequence length="167" mass="19200">MSRHMSASASPLPLAEQELVVSRIFKAPRELVWKAWTDPYHAKHWWGPPMCPAIEMHMDLRVGGKWRHCLQSAEDGSHLWQHGVFKEIVPPERLVFTFTWDNNKYVEFPNADMMVAITFEERSEGTLVTLRQIGFHSIADRDGHGVGWTGTFDRFEEYARQMSASGA</sequence>
<dbReference type="InterPro" id="IPR023393">
    <property type="entry name" value="START-like_dom_sf"/>
</dbReference>
<evidence type="ECO:0000259" key="2">
    <source>
        <dbReference type="Pfam" id="PF08327"/>
    </source>
</evidence>
<proteinExistence type="inferred from homology"/>
<keyword evidence="4" id="KW-1185">Reference proteome</keyword>
<dbReference type="AlphaFoldDB" id="A0A090MIU9"/>
<feature type="domain" description="Activator of Hsp90 ATPase homologue 1/2-like C-terminal" evidence="2">
    <location>
        <begin position="26"/>
        <end position="159"/>
    </location>
</feature>
<protein>
    <recommendedName>
        <fullName evidence="2">Activator of Hsp90 ATPase homologue 1/2-like C-terminal domain-containing protein</fullName>
    </recommendedName>
</protein>
<dbReference type="InterPro" id="IPR013538">
    <property type="entry name" value="ASHA1/2-like_C"/>
</dbReference>
<dbReference type="CDD" id="cd07814">
    <property type="entry name" value="SRPBCC_CalC_Aha1-like"/>
    <property type="match status" value="1"/>
</dbReference>
<reference evidence="3 4" key="1">
    <citation type="journal article" date="2014" name="Genome Announc.">
        <title>Genome Sequence of Afipia felis Strain 76713, Isolated in Hospital Water Using an Amoeba Co-Culture Procedure.</title>
        <authorList>
            <person name="Benamar S."/>
            <person name="La Scola B."/>
            <person name="Croce O."/>
        </authorList>
    </citation>
    <scope>NUCLEOTIDE SEQUENCE [LARGE SCALE GENOMIC DNA]</scope>
    <source>
        <strain evidence="3 4">76713</strain>
    </source>
</reference>
<organism evidence="3 4">
    <name type="scientific">Afipia felis</name>
    <name type="common">Cat scratch disease bacillus</name>
    <dbReference type="NCBI Taxonomy" id="1035"/>
    <lineage>
        <taxon>Bacteria</taxon>
        <taxon>Pseudomonadati</taxon>
        <taxon>Pseudomonadota</taxon>
        <taxon>Alphaproteobacteria</taxon>
        <taxon>Hyphomicrobiales</taxon>
        <taxon>Nitrobacteraceae</taxon>
        <taxon>Afipia</taxon>
    </lineage>
</organism>
<name>A0A090MIU9_AFIFE</name>
<accession>A0A090MIU9</accession>
<evidence type="ECO:0000313" key="4">
    <source>
        <dbReference type="Proteomes" id="UP000035762"/>
    </source>
</evidence>